<keyword evidence="9" id="KW-1185">Reference proteome</keyword>
<reference evidence="8" key="1">
    <citation type="submission" date="2019-10" db="EMBL/GenBank/DDBJ databases">
        <title>Nonomuraea sp. nov., isolated from Phyllanthus amarus.</title>
        <authorList>
            <person name="Klykleung N."/>
            <person name="Tanasupawat S."/>
        </authorList>
    </citation>
    <scope>NUCLEOTIDE SEQUENCE [LARGE SCALE GENOMIC DNA]</scope>
    <source>
        <strain evidence="8">3MP-10</strain>
    </source>
</reference>
<dbReference type="Gene3D" id="3.20.20.30">
    <property type="entry name" value="Luciferase-like domain"/>
    <property type="match status" value="1"/>
</dbReference>
<dbReference type="PANTHER" id="PTHR30011">
    <property type="entry name" value="ALKANESULFONATE MONOOXYGENASE-RELATED"/>
    <property type="match status" value="1"/>
</dbReference>
<evidence type="ECO:0000313" key="8">
    <source>
        <dbReference type="EMBL" id="KAB8157057.1"/>
    </source>
</evidence>
<dbReference type="EC" id="1.14.-.-" evidence="8"/>
<feature type="domain" description="Luciferase-like" evidence="7">
    <location>
        <begin position="31"/>
        <end position="403"/>
    </location>
</feature>
<dbReference type="EMBL" id="VDLY02000035">
    <property type="protein sequence ID" value="KAB8157057.1"/>
    <property type="molecule type" value="Genomic_DNA"/>
</dbReference>
<dbReference type="PANTHER" id="PTHR30011:SF16">
    <property type="entry name" value="C2H2 FINGER DOMAIN TRANSCRIPTION FACTOR (EUROFUNG)-RELATED"/>
    <property type="match status" value="1"/>
</dbReference>
<dbReference type="AlphaFoldDB" id="A0A5N5ZKN0"/>
<dbReference type="RefSeq" id="WP_139675709.1">
    <property type="nucleotide sequence ID" value="NZ_VDLY02000035.1"/>
</dbReference>
<dbReference type="Pfam" id="PF00296">
    <property type="entry name" value="Bac_luciferase"/>
    <property type="match status" value="1"/>
</dbReference>
<feature type="binding site" evidence="6">
    <location>
        <position position="100"/>
    </location>
    <ligand>
        <name>FMN</name>
        <dbReference type="ChEBI" id="CHEBI:58210"/>
    </ligand>
</feature>
<dbReference type="OrthoDB" id="3265338at2"/>
<dbReference type="InterPro" id="IPR051260">
    <property type="entry name" value="Diverse_substr_monoxygenases"/>
</dbReference>
<keyword evidence="1 6" id="KW-0285">Flavoprotein</keyword>
<name>A0A5N5ZKN0_9ACTN</name>
<evidence type="ECO:0000256" key="2">
    <source>
        <dbReference type="ARBA" id="ARBA00022643"/>
    </source>
</evidence>
<dbReference type="GO" id="GO:0004497">
    <property type="term" value="F:monooxygenase activity"/>
    <property type="evidence" value="ECO:0007669"/>
    <property type="project" value="UniProtKB-KW"/>
</dbReference>
<feature type="binding site" evidence="6">
    <location>
        <position position="233"/>
    </location>
    <ligand>
        <name>FMN</name>
        <dbReference type="ChEBI" id="CHEBI:58210"/>
    </ligand>
</feature>
<evidence type="ECO:0000313" key="9">
    <source>
        <dbReference type="Proteomes" id="UP000314251"/>
    </source>
</evidence>
<accession>A0A5N5ZKN0</accession>
<dbReference type="InterPro" id="IPR016215">
    <property type="entry name" value="NTA_MOA"/>
</dbReference>
<dbReference type="SUPFAM" id="SSF51679">
    <property type="entry name" value="Bacterial luciferase-like"/>
    <property type="match status" value="1"/>
</dbReference>
<evidence type="ECO:0000256" key="6">
    <source>
        <dbReference type="PIRSR" id="PIRSR000337-1"/>
    </source>
</evidence>
<comment type="similarity">
    <text evidence="5">Belongs to the NtaA/SnaA/DszA monooxygenase family.</text>
</comment>
<protein>
    <submittedName>
        <fullName evidence="8">NtaA/DmoA family FMN-dependent monooxygenase</fullName>
        <ecNumber evidence="8">1.14.-.-</ecNumber>
    </submittedName>
</protein>
<gene>
    <name evidence="8" type="ORF">FH607_030505</name>
</gene>
<evidence type="ECO:0000256" key="3">
    <source>
        <dbReference type="ARBA" id="ARBA00023002"/>
    </source>
</evidence>
<sequence>MTEPTQPRKRIILGAFLSGVNHHTLWSAPQAGSQIAFSSFRHLARTAERGRFDFFFLAEGLALRERLGRVFDQDVVGRPDTLPVLAALAAVTEHLGLVGTLNTTFNEPYELARQLSSLDHLSGGRAGWNVVTSFDAFTGQNFRRGGYLHRDDRYVRADEFLAATHRLWDTWAKDAIVADQETGRFLNRPEGDGGGDGGVGAFAFAGEQFDISGHFTTPRSPQGRPVILQAGVSPGGRDFAVRRSDAIFSPYHQLDEAREFYRDIQRRAARAGRPPGAVKVLPSASFVLGDSEADAVERHRHIARQQVTGRTAQILLEAVWNRDLSGYDPDGPLPDIDPDPEGPPVIQGRARVHQDAHRTVAEWRQLAEANGYSLRDLAIHVFGRTEFVGTPQQVADQLDAFVQNDGSDGFILGSHLTPTGLDEFVDRVVPLLQERGALRTEYTGATLRENLGLPDPTPTPAQHPTP</sequence>
<keyword evidence="4 8" id="KW-0503">Monooxygenase</keyword>
<dbReference type="GO" id="GO:0016705">
    <property type="term" value="F:oxidoreductase activity, acting on paired donors, with incorporation or reduction of molecular oxygen"/>
    <property type="evidence" value="ECO:0007669"/>
    <property type="project" value="InterPro"/>
</dbReference>
<dbReference type="PIRSF" id="PIRSF000337">
    <property type="entry name" value="NTA_MOA"/>
    <property type="match status" value="1"/>
</dbReference>
<keyword evidence="2 6" id="KW-0288">FMN</keyword>
<dbReference type="CDD" id="cd01095">
    <property type="entry name" value="Nitrilotriacetate_monoxgenase"/>
    <property type="match status" value="1"/>
</dbReference>
<proteinExistence type="inferred from homology"/>
<organism evidence="8 9">
    <name type="scientific">Streptomyces mimosae</name>
    <dbReference type="NCBI Taxonomy" id="2586635"/>
    <lineage>
        <taxon>Bacteria</taxon>
        <taxon>Bacillati</taxon>
        <taxon>Actinomycetota</taxon>
        <taxon>Actinomycetes</taxon>
        <taxon>Kitasatosporales</taxon>
        <taxon>Streptomycetaceae</taxon>
        <taxon>Streptomyces</taxon>
    </lineage>
</organism>
<dbReference type="InterPro" id="IPR011251">
    <property type="entry name" value="Luciferase-like_dom"/>
</dbReference>
<feature type="binding site" evidence="6">
    <location>
        <position position="154"/>
    </location>
    <ligand>
        <name>FMN</name>
        <dbReference type="ChEBI" id="CHEBI:58210"/>
    </ligand>
</feature>
<dbReference type="Proteomes" id="UP000314251">
    <property type="component" value="Unassembled WGS sequence"/>
</dbReference>
<evidence type="ECO:0000259" key="7">
    <source>
        <dbReference type="Pfam" id="PF00296"/>
    </source>
</evidence>
<evidence type="ECO:0000256" key="4">
    <source>
        <dbReference type="ARBA" id="ARBA00023033"/>
    </source>
</evidence>
<comment type="caution">
    <text evidence="8">The sequence shown here is derived from an EMBL/GenBank/DDBJ whole genome shotgun (WGS) entry which is preliminary data.</text>
</comment>
<keyword evidence="3 8" id="KW-0560">Oxidoreductase</keyword>
<dbReference type="NCBIfam" id="TIGR03860">
    <property type="entry name" value="FMN_nitrolo"/>
    <property type="match status" value="1"/>
</dbReference>
<dbReference type="InterPro" id="IPR036661">
    <property type="entry name" value="Luciferase-like_sf"/>
</dbReference>
<evidence type="ECO:0000256" key="5">
    <source>
        <dbReference type="ARBA" id="ARBA00033748"/>
    </source>
</evidence>
<evidence type="ECO:0000256" key="1">
    <source>
        <dbReference type="ARBA" id="ARBA00022630"/>
    </source>
</evidence>